<dbReference type="GeneID" id="87596471"/>
<dbReference type="PANTHER" id="PTHR40031">
    <property type="entry name" value="HYPOTHETICAL MEMBRANE SPANNING PROTEIN"/>
    <property type="match status" value="1"/>
</dbReference>
<gene>
    <name evidence="2" type="ORF">AMD02_19745</name>
</gene>
<organism evidence="2">
    <name type="scientific">Halalkalibacterium halodurans</name>
    <name type="common">Bacillus halodurans</name>
    <dbReference type="NCBI Taxonomy" id="86665"/>
    <lineage>
        <taxon>Bacteria</taxon>
        <taxon>Bacillati</taxon>
        <taxon>Bacillota</taxon>
        <taxon>Bacilli</taxon>
        <taxon>Bacillales</taxon>
        <taxon>Bacillaceae</taxon>
        <taxon>Halalkalibacterium (ex Joshi et al. 2022)</taxon>
    </lineage>
</organism>
<dbReference type="InterPro" id="IPR007404">
    <property type="entry name" value="YdjM-like"/>
</dbReference>
<dbReference type="RefSeq" id="WP_053432592.1">
    <property type="nucleotide sequence ID" value="NZ_CP040441.1"/>
</dbReference>
<reference evidence="2" key="1">
    <citation type="submission" date="2015-08" db="EMBL/GenBank/DDBJ databases">
        <title>Complete DNA Sequence of Pseudomonas syringae pv. actinidiae, the Causal Agent of Kiwifruit Canker Disease.</title>
        <authorList>
            <person name="Rikkerink E.H.A."/>
            <person name="Fineran P.C."/>
        </authorList>
    </citation>
    <scope>NUCLEOTIDE SEQUENCE</scope>
    <source>
        <strain evidence="2">DSM 13666</strain>
    </source>
</reference>
<feature type="transmembrane region" description="Helical" evidence="1">
    <location>
        <begin position="160"/>
        <end position="178"/>
    </location>
</feature>
<accession>A0A0M0KC22</accession>
<protein>
    <recommendedName>
        <fullName evidence="3">Inner membrane protein</fullName>
    </recommendedName>
</protein>
<proteinExistence type="predicted"/>
<dbReference type="AlphaFoldDB" id="A0A0M0KC22"/>
<feature type="transmembrane region" description="Helical" evidence="1">
    <location>
        <begin position="93"/>
        <end position="115"/>
    </location>
</feature>
<dbReference type="PATRIC" id="fig|136160.3.peg.3944"/>
<feature type="transmembrane region" description="Helical" evidence="1">
    <location>
        <begin position="127"/>
        <end position="154"/>
    </location>
</feature>
<sequence>MDTGTHVVMGVALGGLAAIDPAVTNDPMMKSTVMIATIIGSQAPDFDTILKLRNNAVYIRNHRGLTHSLPALFIWPFLVAGGIWLLFPESAFFTLWLWSFIAVFLHVFVDIFNAYGTQALRPISDRWIALGVINIFDPFIFFAHVVAIFCWYLGTNSIPTFLLLYFVLTCYYVWRLKLKHEIVLKARNHYPEATHVFVSPTLHWNKWHVVIRTKEMLYVARVKDRSFTFYEQYPFEPIPDIPVLNAARNDKNLAAFLSFSPTYRWEINELEEDVTEVRFYDLRYRSKGHYPFVACVQLDQDLNVIRSYTGWVFSEKTLQKKLEIVTE</sequence>
<dbReference type="Pfam" id="PF04307">
    <property type="entry name" value="YdjM"/>
    <property type="match status" value="1"/>
</dbReference>
<evidence type="ECO:0000256" key="1">
    <source>
        <dbReference type="SAM" id="Phobius"/>
    </source>
</evidence>
<name>A0A0M0KC22_ALKHA</name>
<dbReference type="InterPro" id="IPR053170">
    <property type="entry name" value="Transcription_regulator"/>
</dbReference>
<comment type="caution">
    <text evidence="2">The sequence shown here is derived from an EMBL/GenBank/DDBJ whole genome shotgun (WGS) entry which is preliminary data.</text>
</comment>
<evidence type="ECO:0008006" key="3">
    <source>
        <dbReference type="Google" id="ProtNLM"/>
    </source>
</evidence>
<evidence type="ECO:0000313" key="2">
    <source>
        <dbReference type="EMBL" id="KOO36406.1"/>
    </source>
</evidence>
<dbReference type="EMBL" id="LILD01000014">
    <property type="protein sequence ID" value="KOO36406.1"/>
    <property type="molecule type" value="Genomic_DNA"/>
</dbReference>
<feature type="transmembrane region" description="Helical" evidence="1">
    <location>
        <begin position="69"/>
        <end position="87"/>
    </location>
</feature>
<dbReference type="PANTHER" id="PTHR40031:SF1">
    <property type="entry name" value="MEMBRANE-BOUND METAL-DEPENDENT HYDROLASE"/>
    <property type="match status" value="1"/>
</dbReference>
<keyword evidence="1" id="KW-0472">Membrane</keyword>
<keyword evidence="1" id="KW-0812">Transmembrane</keyword>
<keyword evidence="1" id="KW-1133">Transmembrane helix</keyword>